<evidence type="ECO:0000256" key="1">
    <source>
        <dbReference type="SAM" id="Phobius"/>
    </source>
</evidence>
<comment type="caution">
    <text evidence="2">The sequence shown here is derived from an EMBL/GenBank/DDBJ whole genome shotgun (WGS) entry which is preliminary data.</text>
</comment>
<feature type="transmembrane region" description="Helical" evidence="1">
    <location>
        <begin position="62"/>
        <end position="79"/>
    </location>
</feature>
<proteinExistence type="predicted"/>
<keyword evidence="1" id="KW-0472">Membrane</keyword>
<reference evidence="2" key="1">
    <citation type="journal article" date="2014" name="Front. Microbiol.">
        <title>High frequency of phylogenetically diverse reductive dehalogenase-homologous genes in deep subseafloor sedimentary metagenomes.</title>
        <authorList>
            <person name="Kawai M."/>
            <person name="Futagami T."/>
            <person name="Toyoda A."/>
            <person name="Takaki Y."/>
            <person name="Nishi S."/>
            <person name="Hori S."/>
            <person name="Arai W."/>
            <person name="Tsubouchi T."/>
            <person name="Morono Y."/>
            <person name="Uchiyama I."/>
            <person name="Ito T."/>
            <person name="Fujiyama A."/>
            <person name="Inagaki F."/>
            <person name="Takami H."/>
        </authorList>
    </citation>
    <scope>NUCLEOTIDE SEQUENCE</scope>
    <source>
        <strain evidence="2">Expedition CK06-06</strain>
    </source>
</reference>
<dbReference type="EMBL" id="BART01007146">
    <property type="protein sequence ID" value="GAG54387.1"/>
    <property type="molecule type" value="Genomic_DNA"/>
</dbReference>
<evidence type="ECO:0000313" key="2">
    <source>
        <dbReference type="EMBL" id="GAG54387.1"/>
    </source>
</evidence>
<organism evidence="2">
    <name type="scientific">marine sediment metagenome</name>
    <dbReference type="NCBI Taxonomy" id="412755"/>
    <lineage>
        <taxon>unclassified sequences</taxon>
        <taxon>metagenomes</taxon>
        <taxon>ecological metagenomes</taxon>
    </lineage>
</organism>
<keyword evidence="1" id="KW-0812">Transmembrane</keyword>
<keyword evidence="1" id="KW-1133">Transmembrane helix</keyword>
<protein>
    <submittedName>
        <fullName evidence="2">Uncharacterized protein</fullName>
    </submittedName>
</protein>
<accession>X0Z7L9</accession>
<name>X0Z7L9_9ZZZZ</name>
<dbReference type="AlphaFoldDB" id="X0Z7L9"/>
<gene>
    <name evidence="2" type="ORF">S01H4_16311</name>
</gene>
<sequence>MDPNTGILIENKFWFDYEMKAVYDGITDEDSEEGYVHFLLLSEDAEDYDIDGDGTVSIPFDGVYGIIGLALVATLVIYTKKRK</sequence>